<keyword evidence="3" id="KW-1133">Transmembrane helix</keyword>
<accession>A0A2T0Q6I9</accession>
<dbReference type="EMBL" id="PVZC01000003">
    <property type="protein sequence ID" value="PRX99446.1"/>
    <property type="molecule type" value="Genomic_DNA"/>
</dbReference>
<dbReference type="InterPro" id="IPR003784">
    <property type="entry name" value="BioY"/>
</dbReference>
<feature type="transmembrane region" description="Helical" evidence="3">
    <location>
        <begin position="140"/>
        <end position="171"/>
    </location>
</feature>
<dbReference type="Pfam" id="PF02632">
    <property type="entry name" value="BioY"/>
    <property type="match status" value="1"/>
</dbReference>
<feature type="transmembrane region" description="Helical" evidence="3">
    <location>
        <begin position="26"/>
        <end position="52"/>
    </location>
</feature>
<comment type="subcellular location">
    <subcellularLocation>
        <location evidence="2">Cell membrane</location>
        <topology evidence="2">Multi-pass membrane protein</topology>
    </subcellularLocation>
</comment>
<keyword evidence="3" id="KW-0812">Transmembrane</keyword>
<organism evidence="4 5">
    <name type="scientific">Allonocardiopsis opalescens</name>
    <dbReference type="NCBI Taxonomy" id="1144618"/>
    <lineage>
        <taxon>Bacteria</taxon>
        <taxon>Bacillati</taxon>
        <taxon>Actinomycetota</taxon>
        <taxon>Actinomycetes</taxon>
        <taxon>Streptosporangiales</taxon>
        <taxon>Allonocardiopsis</taxon>
    </lineage>
</organism>
<evidence type="ECO:0000313" key="4">
    <source>
        <dbReference type="EMBL" id="PRX99446.1"/>
    </source>
</evidence>
<proteinExistence type="inferred from homology"/>
<gene>
    <name evidence="4" type="ORF">CLV72_10342</name>
</gene>
<dbReference type="PANTHER" id="PTHR34295">
    <property type="entry name" value="BIOTIN TRANSPORTER BIOY"/>
    <property type="match status" value="1"/>
</dbReference>
<name>A0A2T0Q6I9_9ACTN</name>
<dbReference type="OrthoDB" id="1496139at2"/>
<keyword evidence="2" id="KW-0813">Transport</keyword>
<dbReference type="Gene3D" id="1.10.1760.20">
    <property type="match status" value="1"/>
</dbReference>
<feature type="transmembrane region" description="Helical" evidence="3">
    <location>
        <begin position="73"/>
        <end position="92"/>
    </location>
</feature>
<dbReference type="GO" id="GO:0005886">
    <property type="term" value="C:plasma membrane"/>
    <property type="evidence" value="ECO:0007669"/>
    <property type="project" value="UniProtKB-SubCell"/>
</dbReference>
<feature type="transmembrane region" description="Helical" evidence="3">
    <location>
        <begin position="177"/>
        <end position="196"/>
    </location>
</feature>
<keyword evidence="2 3" id="KW-0472">Membrane</keyword>
<dbReference type="Proteomes" id="UP000237846">
    <property type="component" value="Unassembled WGS sequence"/>
</dbReference>
<dbReference type="RefSeq" id="WP_106243871.1">
    <property type="nucleotide sequence ID" value="NZ_PVZC01000003.1"/>
</dbReference>
<evidence type="ECO:0000256" key="2">
    <source>
        <dbReference type="PIRNR" id="PIRNR016661"/>
    </source>
</evidence>
<dbReference type="PIRSF" id="PIRSF016661">
    <property type="entry name" value="BioY"/>
    <property type="match status" value="1"/>
</dbReference>
<feature type="transmembrane region" description="Helical" evidence="3">
    <location>
        <begin position="98"/>
        <end position="120"/>
    </location>
</feature>
<comment type="similarity">
    <text evidence="1 2">Belongs to the BioY family.</text>
</comment>
<evidence type="ECO:0000256" key="3">
    <source>
        <dbReference type="SAM" id="Phobius"/>
    </source>
</evidence>
<dbReference type="GO" id="GO:0015225">
    <property type="term" value="F:biotin transmembrane transporter activity"/>
    <property type="evidence" value="ECO:0007669"/>
    <property type="project" value="UniProtKB-UniRule"/>
</dbReference>
<sequence>MSNAYAEIRRPAVLADLLPGRLVRDIALVVGSAALVGAAAQLAVTIPAISPVPFTMQTFAALAVGATLGFHRALLAMGLYAVAGVAGVPWFADATSGFAFPSFGYVLGMVAAAGLVGWLAGRGGDRSPVRAAGTMVLGNLVVYAIGFPYLMAVTGMGFAAALAAGVLPFLVGDAVKIALAAGVLPSAWALVGRFGGGADDRS</sequence>
<dbReference type="AlphaFoldDB" id="A0A2T0Q6I9"/>
<dbReference type="PANTHER" id="PTHR34295:SF1">
    <property type="entry name" value="BIOTIN TRANSPORTER BIOY"/>
    <property type="match status" value="1"/>
</dbReference>
<protein>
    <recommendedName>
        <fullName evidence="2">Biotin transporter</fullName>
    </recommendedName>
</protein>
<comment type="caution">
    <text evidence="4">The sequence shown here is derived from an EMBL/GenBank/DDBJ whole genome shotgun (WGS) entry which is preliminary data.</text>
</comment>
<evidence type="ECO:0000313" key="5">
    <source>
        <dbReference type="Proteomes" id="UP000237846"/>
    </source>
</evidence>
<keyword evidence="2" id="KW-1003">Cell membrane</keyword>
<evidence type="ECO:0000256" key="1">
    <source>
        <dbReference type="ARBA" id="ARBA00010692"/>
    </source>
</evidence>
<keyword evidence="5" id="KW-1185">Reference proteome</keyword>
<reference evidence="4 5" key="1">
    <citation type="submission" date="2018-03" db="EMBL/GenBank/DDBJ databases">
        <title>Genomic Encyclopedia of Archaeal and Bacterial Type Strains, Phase II (KMG-II): from individual species to whole genera.</title>
        <authorList>
            <person name="Goeker M."/>
        </authorList>
    </citation>
    <scope>NUCLEOTIDE SEQUENCE [LARGE SCALE GENOMIC DNA]</scope>
    <source>
        <strain evidence="4 5">DSM 45601</strain>
    </source>
</reference>